<dbReference type="FunFam" id="3.30.70.270:FF:000020">
    <property type="entry name" value="Transposon Tf2-6 polyprotein-like Protein"/>
    <property type="match status" value="1"/>
</dbReference>
<protein>
    <submittedName>
        <fullName evidence="11">Integrase catalytic core</fullName>
    </submittedName>
</protein>
<dbReference type="Proteomes" id="UP000694240">
    <property type="component" value="Chromosome 1"/>
</dbReference>
<dbReference type="PROSITE" id="PS50994">
    <property type="entry name" value="INTEGRASE"/>
    <property type="match status" value="1"/>
</dbReference>
<dbReference type="AlphaFoldDB" id="A0A8T2GN64"/>
<dbReference type="GO" id="GO:0005975">
    <property type="term" value="P:carbohydrate metabolic process"/>
    <property type="evidence" value="ECO:0007669"/>
    <property type="project" value="InterPro"/>
</dbReference>
<dbReference type="EMBL" id="JAEFBK010000001">
    <property type="protein sequence ID" value="KAG7648664.1"/>
    <property type="molecule type" value="Genomic_DNA"/>
</dbReference>
<dbReference type="PROSITE" id="PS50878">
    <property type="entry name" value="RT_POL"/>
    <property type="match status" value="1"/>
</dbReference>
<comment type="similarity">
    <text evidence="8">Belongs to the glycosyl hydrolase 28 family.</text>
</comment>
<feature type="domain" description="Integrase catalytic" evidence="10">
    <location>
        <begin position="703"/>
        <end position="872"/>
    </location>
</feature>
<dbReference type="InterPro" id="IPR000743">
    <property type="entry name" value="Glyco_hydro_28"/>
</dbReference>
<evidence type="ECO:0000256" key="7">
    <source>
        <dbReference type="ARBA" id="ARBA00022918"/>
    </source>
</evidence>
<keyword evidence="4" id="KW-0540">Nuclease</keyword>
<accession>A0A8T2GN64</accession>
<dbReference type="GO" id="GO:0004650">
    <property type="term" value="F:polygalacturonase activity"/>
    <property type="evidence" value="ECO:0007669"/>
    <property type="project" value="InterPro"/>
</dbReference>
<dbReference type="GO" id="GO:0008233">
    <property type="term" value="F:peptidase activity"/>
    <property type="evidence" value="ECO:0007669"/>
    <property type="project" value="UniProtKB-KW"/>
</dbReference>
<evidence type="ECO:0000313" key="12">
    <source>
        <dbReference type="Proteomes" id="UP000694240"/>
    </source>
</evidence>
<comment type="caution">
    <text evidence="11">The sequence shown here is derived from an EMBL/GenBank/DDBJ whole genome shotgun (WGS) entry which is preliminary data.</text>
</comment>
<dbReference type="FunFam" id="3.10.20.370:FF:000001">
    <property type="entry name" value="Retrovirus-related Pol polyprotein from transposon 17.6-like protein"/>
    <property type="match status" value="1"/>
</dbReference>
<dbReference type="Pfam" id="PF17917">
    <property type="entry name" value="RT_RNaseH"/>
    <property type="match status" value="1"/>
</dbReference>
<evidence type="ECO:0000256" key="8">
    <source>
        <dbReference type="RuleBase" id="RU361169"/>
    </source>
</evidence>
<dbReference type="PANTHER" id="PTHR37984:SF5">
    <property type="entry name" value="PROTEIN NYNRIN-LIKE"/>
    <property type="match status" value="1"/>
</dbReference>
<gene>
    <name evidence="11" type="ORF">ISN45_At01g037300</name>
</gene>
<keyword evidence="7" id="KW-0695">RNA-directed DNA polymerase</keyword>
<dbReference type="GO" id="GO:0003964">
    <property type="term" value="F:RNA-directed DNA polymerase activity"/>
    <property type="evidence" value="ECO:0007669"/>
    <property type="project" value="UniProtKB-KW"/>
</dbReference>
<evidence type="ECO:0000256" key="5">
    <source>
        <dbReference type="ARBA" id="ARBA00022759"/>
    </source>
</evidence>
<evidence type="ECO:0000256" key="4">
    <source>
        <dbReference type="ARBA" id="ARBA00022722"/>
    </source>
</evidence>
<evidence type="ECO:0000256" key="1">
    <source>
        <dbReference type="ARBA" id="ARBA00022670"/>
    </source>
</evidence>
<proteinExistence type="inferred from homology"/>
<dbReference type="Pfam" id="PF00078">
    <property type="entry name" value="RVT_1"/>
    <property type="match status" value="1"/>
</dbReference>
<keyword evidence="2" id="KW-0808">Transferase</keyword>
<evidence type="ECO:0000256" key="3">
    <source>
        <dbReference type="ARBA" id="ARBA00022695"/>
    </source>
</evidence>
<evidence type="ECO:0000256" key="6">
    <source>
        <dbReference type="ARBA" id="ARBA00022801"/>
    </source>
</evidence>
<dbReference type="GO" id="GO:0015074">
    <property type="term" value="P:DNA integration"/>
    <property type="evidence" value="ECO:0007669"/>
    <property type="project" value="InterPro"/>
</dbReference>
<evidence type="ECO:0000259" key="9">
    <source>
        <dbReference type="PROSITE" id="PS50878"/>
    </source>
</evidence>
<keyword evidence="5" id="KW-0255">Endonuclease</keyword>
<keyword evidence="1" id="KW-0645">Protease</keyword>
<dbReference type="GO" id="GO:0006508">
    <property type="term" value="P:proteolysis"/>
    <property type="evidence" value="ECO:0007669"/>
    <property type="project" value="UniProtKB-KW"/>
</dbReference>
<organism evidence="11 12">
    <name type="scientific">Arabidopsis thaliana x Arabidopsis arenosa</name>
    <dbReference type="NCBI Taxonomy" id="1240361"/>
    <lineage>
        <taxon>Eukaryota</taxon>
        <taxon>Viridiplantae</taxon>
        <taxon>Streptophyta</taxon>
        <taxon>Embryophyta</taxon>
        <taxon>Tracheophyta</taxon>
        <taxon>Spermatophyta</taxon>
        <taxon>Magnoliopsida</taxon>
        <taxon>eudicotyledons</taxon>
        <taxon>Gunneridae</taxon>
        <taxon>Pentapetalae</taxon>
        <taxon>rosids</taxon>
        <taxon>malvids</taxon>
        <taxon>Brassicales</taxon>
        <taxon>Brassicaceae</taxon>
        <taxon>Camelineae</taxon>
        <taxon>Arabidopsis</taxon>
    </lineage>
</organism>
<feature type="domain" description="Reverse transcriptase" evidence="9">
    <location>
        <begin position="194"/>
        <end position="438"/>
    </location>
</feature>
<dbReference type="InterPro" id="IPR050951">
    <property type="entry name" value="Retrovirus_Pol_polyprotein"/>
</dbReference>
<dbReference type="PANTHER" id="PTHR37984">
    <property type="entry name" value="PROTEIN CBG26694"/>
    <property type="match status" value="1"/>
</dbReference>
<evidence type="ECO:0000256" key="2">
    <source>
        <dbReference type="ARBA" id="ARBA00022679"/>
    </source>
</evidence>
<evidence type="ECO:0000259" key="10">
    <source>
        <dbReference type="PROSITE" id="PS50994"/>
    </source>
</evidence>
<reference evidence="11 12" key="1">
    <citation type="submission" date="2020-12" db="EMBL/GenBank/DDBJ databases">
        <title>Concerted genomic and epigenomic changes stabilize Arabidopsis allopolyploids.</title>
        <authorList>
            <person name="Chen Z."/>
        </authorList>
    </citation>
    <scope>NUCLEOTIDE SEQUENCE [LARGE SCALE GENOMIC DNA]</scope>
    <source>
        <strain evidence="11">Allo738</strain>
        <tissue evidence="11">Leaf</tissue>
    </source>
</reference>
<evidence type="ECO:0000313" key="11">
    <source>
        <dbReference type="EMBL" id="KAG7648664.1"/>
    </source>
</evidence>
<dbReference type="InterPro" id="IPR041373">
    <property type="entry name" value="RT_RNaseH"/>
</dbReference>
<name>A0A8T2GN64_9BRAS</name>
<dbReference type="FunFam" id="3.10.10.10:FF:000007">
    <property type="entry name" value="Retrovirus-related Pol polyprotein from transposon 17.6-like Protein"/>
    <property type="match status" value="1"/>
</dbReference>
<keyword evidence="6 8" id="KW-0378">Hydrolase</keyword>
<sequence>MGSCSNIHISNTYIGTRDDCIVILSGTTNLDISNVKCGSVHGISVESLGKNKDEKDVKHLTVRDTVFNGTSDGIRIKTWESSASIIVVTNFIYENIQMIDVGKPINIDQKYCPHPPCEHEKRRSLKHRRMSDQTLLRITGGDPRTKDVSRNQHPSLTCIVYLYRFRHKLGLVLRPVFGVVKLVMFIEKLVEIFMSLEFKKRRGSRPRSLIWVYARGSSVRDLRRSSWIFGRSVPRYQVRSANISSSVPRSLFAYLPSSGDWAYLAQVPIRVCGLVSCVGPLLGGLGGLLWARTLNRVTVKNKYPLPRIDELLDQLRGATCFSKIDLTSGYHQIPIAEADVRKTAFRTRYGHFEFVVMPFGLTNAPAAFMRLMNSVFQEFLDEFVIIFIDDILVYSKSPEEHEVHLRRVMEKLREQKLFAKLSKCSFWQREMGFLGHIVSAEGVSVDPEKIEAIRNWPKPTNATEIRSFLGLAGYYRRFVKGFASMAQPMTKLTGKDVPFVWSQECEEGFVSLKEMLTSTPVLALREHGEPYMVYTDASRVGLGCVLMQRGKVIVYASRQLRKHEDNYPTHDLEMAAVIFALKIWRSYLYGGKVQVFTDHKSLKYIFTQPELNLRQRRWMELVADYDLEIAYHPAKANVVADALSRKRVGAAPGQSVEALVSEIGALRLCAVAREPLGLEAVDRADLLTRVRLAQEKDEGLIAASKAEGSEYQFAANGTILVHGRVCVPKDEELQREILSEAHASMFSIHPGATKIKTDGAAVLAKKYVSEIVKLHGVPVSIVSDRDSKFTSAFWRAFQAEMGTKVQMSTIYHPQTDGQSERTIQTLEDMLRMCVLDWGGHWADHLSLVEFAYNNSYQASIGMAPFEALYGSPCRTPLCWTQVGERSIYGADYVQETTERIRVLKLSISETKLSPRYKGPFRIVERVGPVAYRLELPDVMRAFHKVFHVSMLRKCLHKDDEVLAKIPEDLQPNMTLEARPVRVLERRIKELWRKKIPLIKVLWDCDGVTEETWEPEARMKARFKKWFEKQVAA</sequence>
<dbReference type="Pfam" id="PF00295">
    <property type="entry name" value="Glyco_hydro_28"/>
    <property type="match status" value="1"/>
</dbReference>
<dbReference type="CDD" id="cd01647">
    <property type="entry name" value="RT_LTR"/>
    <property type="match status" value="1"/>
</dbReference>
<dbReference type="InterPro" id="IPR000477">
    <property type="entry name" value="RT_dom"/>
</dbReference>
<keyword evidence="8" id="KW-0326">Glycosidase</keyword>
<dbReference type="GO" id="GO:0004519">
    <property type="term" value="F:endonuclease activity"/>
    <property type="evidence" value="ECO:0007669"/>
    <property type="project" value="UniProtKB-KW"/>
</dbReference>
<keyword evidence="12" id="KW-1185">Reference proteome</keyword>
<dbReference type="InterPro" id="IPR056924">
    <property type="entry name" value="SH3_Tf2-1"/>
</dbReference>
<dbReference type="Pfam" id="PF24626">
    <property type="entry name" value="SH3_Tf2-1"/>
    <property type="match status" value="1"/>
</dbReference>
<keyword evidence="3" id="KW-0548">Nucleotidyltransferase</keyword>
<dbReference type="CDD" id="cd09274">
    <property type="entry name" value="RNase_HI_RT_Ty3"/>
    <property type="match status" value="1"/>
</dbReference>
<dbReference type="InterPro" id="IPR001584">
    <property type="entry name" value="Integrase_cat-core"/>
</dbReference>